<dbReference type="EMBL" id="SWBQ01000001">
    <property type="protein sequence ID" value="TKC09631.1"/>
    <property type="molecule type" value="Genomic_DNA"/>
</dbReference>
<dbReference type="RefSeq" id="WP_136835039.1">
    <property type="nucleotide sequence ID" value="NZ_SWBQ01000001.1"/>
</dbReference>
<name>A0A4U1CNU4_9SPHI</name>
<gene>
    <name evidence="1" type="ORF">FA047_05980</name>
</gene>
<dbReference type="AlphaFoldDB" id="A0A4U1CNU4"/>
<protein>
    <submittedName>
        <fullName evidence="1">Uncharacterized protein</fullName>
    </submittedName>
</protein>
<organism evidence="1 2">
    <name type="scientific">Pedobacter frigoris</name>
    <dbReference type="NCBI Taxonomy" id="2571272"/>
    <lineage>
        <taxon>Bacteria</taxon>
        <taxon>Pseudomonadati</taxon>
        <taxon>Bacteroidota</taxon>
        <taxon>Sphingobacteriia</taxon>
        <taxon>Sphingobacteriales</taxon>
        <taxon>Sphingobacteriaceae</taxon>
        <taxon>Pedobacter</taxon>
    </lineage>
</organism>
<proteinExistence type="predicted"/>
<evidence type="ECO:0000313" key="1">
    <source>
        <dbReference type="EMBL" id="TKC09631.1"/>
    </source>
</evidence>
<keyword evidence="2" id="KW-1185">Reference proteome</keyword>
<comment type="caution">
    <text evidence="1">The sequence shown here is derived from an EMBL/GenBank/DDBJ whole genome shotgun (WGS) entry which is preliminary data.</text>
</comment>
<accession>A0A4U1CNU4</accession>
<dbReference type="OrthoDB" id="769704at2"/>
<reference evidence="1 2" key="1">
    <citation type="submission" date="2019-04" db="EMBL/GenBank/DDBJ databases">
        <title>Pedobacter sp. RP-3-15 sp. nov., isolated from Arctic soil.</title>
        <authorList>
            <person name="Dahal R.H."/>
            <person name="Kim D.-U."/>
        </authorList>
    </citation>
    <scope>NUCLEOTIDE SEQUENCE [LARGE SCALE GENOMIC DNA]</scope>
    <source>
        <strain evidence="1 2">RP-3-15</strain>
    </source>
</reference>
<evidence type="ECO:0000313" key="2">
    <source>
        <dbReference type="Proteomes" id="UP000307244"/>
    </source>
</evidence>
<dbReference type="Proteomes" id="UP000307244">
    <property type="component" value="Unassembled WGS sequence"/>
</dbReference>
<sequence length="78" mass="8775">MKTFPVNFKIGNIDLDAIVTSSEDDHKFKVEMVTGEPDPIILRRQTAGSWNVENSGGRRMSPSCFEDIGKAIDDYLNR</sequence>